<sequence>MGVFDIFTKEKEVEERGSQPMSMGAVSLTSYYGDGKLASEEEAMKIPAVAAAIELISSSIAQLPVYLYKVDENNEIERVTDDKRTFLLNDEPNELMNGHNLKKSMIRDYLFHGAAYTKTEKFRNNFLALYRIPIKNASVTKYRQNGYKETAVINLQHDTGGEMHEFEPEELIRVLRNSGDGVTGEGILNTNSDIIKLAIDEMNYTKGILKNGALPLGILNVQSKLTGKAVDKLRDSFQNIYGGAGNSGKTIVLEDGVEYQSVSLNPNDLELTSSKKNTMSEICRIFNIPESMLNSDANKYASNEQNNIYFLQHCLSPIITSIEAAYNKSMLLESEKRQGYYFRFDVSEMLRTTEKEKVASVVAAVNGGLYSINEGRRVLDRPNIRDDYFMWNLGKVYY</sequence>
<dbReference type="InterPro" id="IPR006427">
    <property type="entry name" value="Portal_HK97"/>
</dbReference>
<feature type="non-terminal residue" evidence="1">
    <location>
        <position position="398"/>
    </location>
</feature>
<name>A0A419VUC1_9BACL</name>
<dbReference type="Gene3D" id="1.20.1270.210">
    <property type="match status" value="1"/>
</dbReference>
<gene>
    <name evidence="1" type="ORF">ATL39_0066</name>
</gene>
<evidence type="ECO:0000313" key="2">
    <source>
        <dbReference type="Proteomes" id="UP000285120"/>
    </source>
</evidence>
<proteinExistence type="predicted"/>
<dbReference type="Proteomes" id="UP000285120">
    <property type="component" value="Unassembled WGS sequence"/>
</dbReference>
<dbReference type="OrthoDB" id="9765386at2"/>
<dbReference type="Gene3D" id="3.40.140.120">
    <property type="match status" value="1"/>
</dbReference>
<dbReference type="Gene3D" id="3.30.1120.70">
    <property type="match status" value="1"/>
</dbReference>
<accession>A0A419VUC1</accession>
<comment type="caution">
    <text evidence="1">The sequence shown here is derived from an EMBL/GenBank/DDBJ whole genome shotgun (WGS) entry which is preliminary data.</text>
</comment>
<evidence type="ECO:0000313" key="1">
    <source>
        <dbReference type="EMBL" id="RKD84133.1"/>
    </source>
</evidence>
<organism evidence="1 2">
    <name type="scientific">Sinobaca qinghaiensis</name>
    <dbReference type="NCBI Taxonomy" id="342944"/>
    <lineage>
        <taxon>Bacteria</taxon>
        <taxon>Bacillati</taxon>
        <taxon>Bacillota</taxon>
        <taxon>Bacilli</taxon>
        <taxon>Bacillales</taxon>
        <taxon>Sporolactobacillaceae</taxon>
        <taxon>Sinobaca</taxon>
    </lineage>
</organism>
<dbReference type="AlphaFoldDB" id="A0A419VUC1"/>
<dbReference type="NCBIfam" id="TIGR01537">
    <property type="entry name" value="portal_HK97"/>
    <property type="match status" value="1"/>
</dbReference>
<reference evidence="1 2" key="1">
    <citation type="submission" date="2018-09" db="EMBL/GenBank/DDBJ databases">
        <title>Genomic Encyclopedia of Archaeal and Bacterial Type Strains, Phase II (KMG-II): from individual species to whole genera.</title>
        <authorList>
            <person name="Goeker M."/>
        </authorList>
    </citation>
    <scope>NUCLEOTIDE SEQUENCE [LARGE SCALE GENOMIC DNA]</scope>
    <source>
        <strain evidence="1 2">DSM 17008</strain>
    </source>
</reference>
<dbReference type="Pfam" id="PF04860">
    <property type="entry name" value="Phage_portal"/>
    <property type="match status" value="1"/>
</dbReference>
<dbReference type="RefSeq" id="WP_120191291.1">
    <property type="nucleotide sequence ID" value="NZ_RAPK01000002.1"/>
</dbReference>
<keyword evidence="2" id="KW-1185">Reference proteome</keyword>
<dbReference type="EMBL" id="RAPK01000002">
    <property type="protein sequence ID" value="RKD84133.1"/>
    <property type="molecule type" value="Genomic_DNA"/>
</dbReference>
<dbReference type="InterPro" id="IPR006944">
    <property type="entry name" value="Phage/GTA_portal"/>
</dbReference>
<protein>
    <submittedName>
        <fullName evidence="1">HK97 family phage portal protein</fullName>
    </submittedName>
</protein>